<proteinExistence type="predicted"/>
<evidence type="ECO:0008006" key="4">
    <source>
        <dbReference type="Google" id="ProtNLM"/>
    </source>
</evidence>
<protein>
    <recommendedName>
        <fullName evidence="4">Tyrosine specific protein phosphatases domain-containing protein</fullName>
    </recommendedName>
</protein>
<feature type="compositionally biased region" description="Polar residues" evidence="1">
    <location>
        <begin position="253"/>
        <end position="269"/>
    </location>
</feature>
<evidence type="ECO:0000313" key="2">
    <source>
        <dbReference type="EMBL" id="TPX62481.1"/>
    </source>
</evidence>
<dbReference type="PANTHER" id="PTHR31126:SF14">
    <property type="entry name" value="TYROSINE-PROTEIN PHOSPHATASE OCA6-RELATED"/>
    <property type="match status" value="1"/>
</dbReference>
<evidence type="ECO:0000256" key="1">
    <source>
        <dbReference type="SAM" id="MobiDB-lite"/>
    </source>
</evidence>
<dbReference type="PANTHER" id="PTHR31126">
    <property type="entry name" value="TYROSINE-PROTEIN PHOSPHATASE"/>
    <property type="match status" value="1"/>
</dbReference>
<name>A0A507EF52_9FUNG</name>
<organism evidence="2 3">
    <name type="scientific">Chytriomyces confervae</name>
    <dbReference type="NCBI Taxonomy" id="246404"/>
    <lineage>
        <taxon>Eukaryota</taxon>
        <taxon>Fungi</taxon>
        <taxon>Fungi incertae sedis</taxon>
        <taxon>Chytridiomycota</taxon>
        <taxon>Chytridiomycota incertae sedis</taxon>
        <taxon>Chytridiomycetes</taxon>
        <taxon>Chytridiales</taxon>
        <taxon>Chytriomycetaceae</taxon>
        <taxon>Chytriomyces</taxon>
    </lineage>
</organism>
<dbReference type="Proteomes" id="UP000320333">
    <property type="component" value="Unassembled WGS sequence"/>
</dbReference>
<dbReference type="SUPFAM" id="SSF52799">
    <property type="entry name" value="(Phosphotyrosine protein) phosphatases II"/>
    <property type="match status" value="1"/>
</dbReference>
<feature type="region of interest" description="Disordered" evidence="1">
    <location>
        <begin position="71"/>
        <end position="91"/>
    </location>
</feature>
<comment type="caution">
    <text evidence="2">The sequence shown here is derived from an EMBL/GenBank/DDBJ whole genome shotgun (WGS) entry which is preliminary data.</text>
</comment>
<dbReference type="Gene3D" id="3.90.190.10">
    <property type="entry name" value="Protein tyrosine phosphatase superfamily"/>
    <property type="match status" value="1"/>
</dbReference>
<dbReference type="InterPro" id="IPR029021">
    <property type="entry name" value="Prot-tyrosine_phosphatase-like"/>
</dbReference>
<dbReference type="InterPro" id="IPR004861">
    <property type="entry name" value="Siw14-like"/>
</dbReference>
<dbReference type="OrthoDB" id="6375174at2759"/>
<feature type="region of interest" description="Disordered" evidence="1">
    <location>
        <begin position="328"/>
        <end position="352"/>
    </location>
</feature>
<dbReference type="Pfam" id="PF03162">
    <property type="entry name" value="Y_phosphatase2"/>
    <property type="match status" value="1"/>
</dbReference>
<feature type="compositionally biased region" description="Low complexity" evidence="1">
    <location>
        <begin position="329"/>
        <end position="343"/>
    </location>
</feature>
<dbReference type="GO" id="GO:0016791">
    <property type="term" value="F:phosphatase activity"/>
    <property type="evidence" value="ECO:0007669"/>
    <property type="project" value="TreeGrafter"/>
</dbReference>
<gene>
    <name evidence="2" type="ORF">CcCBS67573_g08827</name>
</gene>
<accession>A0A507EF52</accession>
<feature type="region of interest" description="Disordered" evidence="1">
    <location>
        <begin position="229"/>
        <end position="283"/>
    </location>
</feature>
<dbReference type="EMBL" id="QEAP01000642">
    <property type="protein sequence ID" value="TPX62481.1"/>
    <property type="molecule type" value="Genomic_DNA"/>
</dbReference>
<dbReference type="AlphaFoldDB" id="A0A507EF52"/>
<feature type="compositionally biased region" description="Low complexity" evidence="1">
    <location>
        <begin position="270"/>
        <end position="282"/>
    </location>
</feature>
<keyword evidence="3" id="KW-1185">Reference proteome</keyword>
<feature type="compositionally biased region" description="Basic and acidic residues" evidence="1">
    <location>
        <begin position="71"/>
        <end position="85"/>
    </location>
</feature>
<sequence>MVQHPPYRYGLVASSGSWSKHEIESQVLTRGAYPLPSNLRFLSRLKLKSIVSLTPELPAFHINSIDTDKQKEAQVNRTGSEKDLGGDALSNSDEVDPISTFIAKNSIATFHIRVDKPTDDNEIPLSFKQASQILSIITNVENLPLYIHCLNGGVVTGLVVALLRKLMCWTTKSAIAEYARFLAGEEIDGSAVNEFVERFTGDVEIPPNIPFWLWNGTIPFSRKHPSIRLKYPPQPVKDEKAASGGPGERGVRTGSNSRLTPRMSTTAAFSSGSSGNSVGVSGTRNSEILSHAGESMMSGRTSGVAASTVSDSFFRTSIIENGTVKKIVDSSSSSTGSKKGVGSPATHGDNSNVNAISATLNALDLEM</sequence>
<evidence type="ECO:0000313" key="3">
    <source>
        <dbReference type="Proteomes" id="UP000320333"/>
    </source>
</evidence>
<dbReference type="STRING" id="246404.A0A507EF52"/>
<reference evidence="2 3" key="1">
    <citation type="journal article" date="2019" name="Sci. Rep.">
        <title>Comparative genomics of chytrid fungi reveal insights into the obligate biotrophic and pathogenic lifestyle of Synchytrium endobioticum.</title>
        <authorList>
            <person name="van de Vossenberg B.T.L.H."/>
            <person name="Warris S."/>
            <person name="Nguyen H.D.T."/>
            <person name="van Gent-Pelzer M.P.E."/>
            <person name="Joly D.L."/>
            <person name="van de Geest H.C."/>
            <person name="Bonants P.J.M."/>
            <person name="Smith D.S."/>
            <person name="Levesque C.A."/>
            <person name="van der Lee T.A.J."/>
        </authorList>
    </citation>
    <scope>NUCLEOTIDE SEQUENCE [LARGE SCALE GENOMIC DNA]</scope>
    <source>
        <strain evidence="2 3">CBS 675.73</strain>
    </source>
</reference>